<keyword evidence="1" id="KW-0560">Oxidoreductase</keyword>
<dbReference type="EMBL" id="KV427607">
    <property type="protein sequence ID" value="KZT11236.1"/>
    <property type="molecule type" value="Genomic_DNA"/>
</dbReference>
<dbReference type="PANTHER" id="PTHR43625">
    <property type="entry name" value="AFLATOXIN B1 ALDEHYDE REDUCTASE"/>
    <property type="match status" value="1"/>
</dbReference>
<dbReference type="InterPro" id="IPR023210">
    <property type="entry name" value="NADP_OxRdtase_dom"/>
</dbReference>
<dbReference type="GO" id="GO:0005737">
    <property type="term" value="C:cytoplasm"/>
    <property type="evidence" value="ECO:0007669"/>
    <property type="project" value="TreeGrafter"/>
</dbReference>
<dbReference type="InterPro" id="IPR036812">
    <property type="entry name" value="NAD(P)_OxRdtase_dom_sf"/>
</dbReference>
<dbReference type="OrthoDB" id="37537at2759"/>
<evidence type="ECO:0000259" key="2">
    <source>
        <dbReference type="Pfam" id="PF00248"/>
    </source>
</evidence>
<dbReference type="Pfam" id="PF00248">
    <property type="entry name" value="Aldo_ket_red"/>
    <property type="match status" value="1"/>
</dbReference>
<dbReference type="Proteomes" id="UP000076871">
    <property type="component" value="Unassembled WGS sequence"/>
</dbReference>
<gene>
    <name evidence="3" type="ORF">LAESUDRAFT_259246</name>
</gene>
<dbReference type="GO" id="GO:0016491">
    <property type="term" value="F:oxidoreductase activity"/>
    <property type="evidence" value="ECO:0007669"/>
    <property type="project" value="UniProtKB-KW"/>
</dbReference>
<organism evidence="3 4">
    <name type="scientific">Laetiporus sulphureus 93-53</name>
    <dbReference type="NCBI Taxonomy" id="1314785"/>
    <lineage>
        <taxon>Eukaryota</taxon>
        <taxon>Fungi</taxon>
        <taxon>Dikarya</taxon>
        <taxon>Basidiomycota</taxon>
        <taxon>Agaricomycotina</taxon>
        <taxon>Agaricomycetes</taxon>
        <taxon>Polyporales</taxon>
        <taxon>Laetiporus</taxon>
    </lineage>
</organism>
<dbReference type="RefSeq" id="XP_040768976.1">
    <property type="nucleotide sequence ID" value="XM_040901772.1"/>
</dbReference>
<proteinExistence type="predicted"/>
<dbReference type="PANTHER" id="PTHR43625:SF78">
    <property type="entry name" value="PYRIDOXAL REDUCTASE-RELATED"/>
    <property type="match status" value="1"/>
</dbReference>
<evidence type="ECO:0000313" key="3">
    <source>
        <dbReference type="EMBL" id="KZT11236.1"/>
    </source>
</evidence>
<dbReference type="CDD" id="cd19077">
    <property type="entry name" value="AKR_AKR8A1-2"/>
    <property type="match status" value="1"/>
</dbReference>
<sequence length="342" mass="37898">MVHNTAVLGGTASNVKVAKVAHGLMRMTWSSERVVPDEQCFEAIKASVDAAPPGAKMFMSSAEFFGPGESTANLEMLSRFFEKYPDYTDRTFLVVSGGCKERSLVPDASPENLRRSVDNINAALRGKKRMDLFQCGRVDKKVPIEDTIRTLVGLIKEGKFDHIGMSECSAQTLRKAHAVYPISVVEIEISPWSYEEETRKVIAIAKELGVAVSAYSPLGMGFLTGSIKTVDDILASDMRRSMVRFQEEAIEHNMALVRDLTAIAERRKITPAQLCIAWVSSLGPHVVPMPGSSAKKRTLENLASDDVEFSKDELAEINEVINKHEVKGQRYYGEPERENLWG</sequence>
<dbReference type="SUPFAM" id="SSF51430">
    <property type="entry name" value="NAD(P)-linked oxidoreductase"/>
    <property type="match status" value="1"/>
</dbReference>
<dbReference type="GeneID" id="63818804"/>
<accession>A0A165H4K7</accession>
<evidence type="ECO:0000256" key="1">
    <source>
        <dbReference type="ARBA" id="ARBA00023002"/>
    </source>
</evidence>
<evidence type="ECO:0000313" key="4">
    <source>
        <dbReference type="Proteomes" id="UP000076871"/>
    </source>
</evidence>
<dbReference type="InParanoid" id="A0A165H4K7"/>
<dbReference type="FunCoup" id="A0A165H4K7">
    <property type="interactions" value="283"/>
</dbReference>
<dbReference type="STRING" id="1314785.A0A165H4K7"/>
<keyword evidence="4" id="KW-1185">Reference proteome</keyword>
<feature type="domain" description="NADP-dependent oxidoreductase" evidence="2">
    <location>
        <begin position="21"/>
        <end position="321"/>
    </location>
</feature>
<protein>
    <submittedName>
        <fullName evidence="3">Aldo/keto reductase</fullName>
    </submittedName>
</protein>
<dbReference type="Gene3D" id="3.20.20.100">
    <property type="entry name" value="NADP-dependent oxidoreductase domain"/>
    <property type="match status" value="1"/>
</dbReference>
<reference evidence="3 4" key="1">
    <citation type="journal article" date="2016" name="Mol. Biol. Evol.">
        <title>Comparative Genomics of Early-Diverging Mushroom-Forming Fungi Provides Insights into the Origins of Lignocellulose Decay Capabilities.</title>
        <authorList>
            <person name="Nagy L.G."/>
            <person name="Riley R."/>
            <person name="Tritt A."/>
            <person name="Adam C."/>
            <person name="Daum C."/>
            <person name="Floudas D."/>
            <person name="Sun H."/>
            <person name="Yadav J.S."/>
            <person name="Pangilinan J."/>
            <person name="Larsson K.H."/>
            <person name="Matsuura K."/>
            <person name="Barry K."/>
            <person name="Labutti K."/>
            <person name="Kuo R."/>
            <person name="Ohm R.A."/>
            <person name="Bhattacharya S.S."/>
            <person name="Shirouzu T."/>
            <person name="Yoshinaga Y."/>
            <person name="Martin F.M."/>
            <person name="Grigoriev I.V."/>
            <person name="Hibbett D.S."/>
        </authorList>
    </citation>
    <scope>NUCLEOTIDE SEQUENCE [LARGE SCALE GENOMIC DNA]</scope>
    <source>
        <strain evidence="3 4">93-53</strain>
    </source>
</reference>
<dbReference type="InterPro" id="IPR050791">
    <property type="entry name" value="Aldo-Keto_reductase"/>
</dbReference>
<name>A0A165H4K7_9APHY</name>
<dbReference type="AlphaFoldDB" id="A0A165H4K7"/>